<evidence type="ECO:0000256" key="5">
    <source>
        <dbReference type="ARBA" id="ARBA00023040"/>
    </source>
</evidence>
<evidence type="ECO:0000313" key="13">
    <source>
        <dbReference type="Proteomes" id="UP000828390"/>
    </source>
</evidence>
<organism evidence="12 13">
    <name type="scientific">Dreissena polymorpha</name>
    <name type="common">Zebra mussel</name>
    <name type="synonym">Mytilus polymorpha</name>
    <dbReference type="NCBI Taxonomy" id="45954"/>
    <lineage>
        <taxon>Eukaryota</taxon>
        <taxon>Metazoa</taxon>
        <taxon>Spiralia</taxon>
        <taxon>Lophotrochozoa</taxon>
        <taxon>Mollusca</taxon>
        <taxon>Bivalvia</taxon>
        <taxon>Autobranchia</taxon>
        <taxon>Heteroconchia</taxon>
        <taxon>Euheterodonta</taxon>
        <taxon>Imparidentia</taxon>
        <taxon>Neoheterodontei</taxon>
        <taxon>Myida</taxon>
        <taxon>Dreissenoidea</taxon>
        <taxon>Dreissenidae</taxon>
        <taxon>Dreissena</taxon>
    </lineage>
</organism>
<dbReference type="SUPFAM" id="SSF81321">
    <property type="entry name" value="Family A G protein-coupled receptor-like"/>
    <property type="match status" value="1"/>
</dbReference>
<dbReference type="GO" id="GO:0005886">
    <property type="term" value="C:plasma membrane"/>
    <property type="evidence" value="ECO:0007669"/>
    <property type="project" value="UniProtKB-SubCell"/>
</dbReference>
<keyword evidence="6 10" id="KW-0472">Membrane</keyword>
<evidence type="ECO:0000256" key="9">
    <source>
        <dbReference type="ARBA" id="ARBA00023224"/>
    </source>
</evidence>
<dbReference type="SMART" id="SM01381">
    <property type="entry name" value="7TM_GPCR_Srsx"/>
    <property type="match status" value="1"/>
</dbReference>
<comment type="caution">
    <text evidence="12">The sequence shown here is derived from an EMBL/GenBank/DDBJ whole genome shotgun (WGS) entry which is preliminary data.</text>
</comment>
<dbReference type="PANTHER" id="PTHR24246:SF27">
    <property type="entry name" value="ADENOSINE RECEPTOR, ISOFORM A"/>
    <property type="match status" value="1"/>
</dbReference>
<keyword evidence="9" id="KW-0807">Transducer</keyword>
<dbReference type="InterPro" id="IPR000276">
    <property type="entry name" value="GPCR_Rhodpsn"/>
</dbReference>
<dbReference type="InterPro" id="IPR017452">
    <property type="entry name" value="GPCR_Rhodpsn_7TM"/>
</dbReference>
<feature type="transmembrane region" description="Helical" evidence="10">
    <location>
        <begin position="43"/>
        <end position="67"/>
    </location>
</feature>
<dbReference type="Proteomes" id="UP000828390">
    <property type="component" value="Unassembled WGS sequence"/>
</dbReference>
<dbReference type="PANTHER" id="PTHR24246">
    <property type="entry name" value="OLFACTORY RECEPTOR AND ADENOSINE RECEPTOR"/>
    <property type="match status" value="1"/>
</dbReference>
<keyword evidence="13" id="KW-1185">Reference proteome</keyword>
<name>A0A9D4MAH9_DREPO</name>
<protein>
    <recommendedName>
        <fullName evidence="11">G-protein coupled receptors family 1 profile domain-containing protein</fullName>
    </recommendedName>
</protein>
<keyword evidence="2" id="KW-1003">Cell membrane</keyword>
<evidence type="ECO:0000259" key="11">
    <source>
        <dbReference type="PROSITE" id="PS50262"/>
    </source>
</evidence>
<evidence type="ECO:0000256" key="8">
    <source>
        <dbReference type="ARBA" id="ARBA00023180"/>
    </source>
</evidence>
<keyword evidence="3 10" id="KW-0812">Transmembrane</keyword>
<dbReference type="PROSITE" id="PS51257">
    <property type="entry name" value="PROKAR_LIPOPROTEIN"/>
    <property type="match status" value="1"/>
</dbReference>
<dbReference type="AlphaFoldDB" id="A0A9D4MAH9"/>
<evidence type="ECO:0000256" key="7">
    <source>
        <dbReference type="ARBA" id="ARBA00023170"/>
    </source>
</evidence>
<dbReference type="Pfam" id="PF00001">
    <property type="entry name" value="7tm_1"/>
    <property type="match status" value="1"/>
</dbReference>
<evidence type="ECO:0000256" key="1">
    <source>
        <dbReference type="ARBA" id="ARBA00004651"/>
    </source>
</evidence>
<gene>
    <name evidence="12" type="ORF">DPMN_035399</name>
</gene>
<comment type="subcellular location">
    <subcellularLocation>
        <location evidence="1">Cell membrane</location>
        <topology evidence="1">Multi-pass membrane protein</topology>
    </subcellularLocation>
</comment>
<evidence type="ECO:0000256" key="4">
    <source>
        <dbReference type="ARBA" id="ARBA00022989"/>
    </source>
</evidence>
<keyword evidence="5" id="KW-0297">G-protein coupled receptor</keyword>
<feature type="transmembrane region" description="Helical" evidence="10">
    <location>
        <begin position="283"/>
        <end position="303"/>
    </location>
</feature>
<reference evidence="12" key="2">
    <citation type="submission" date="2020-11" db="EMBL/GenBank/DDBJ databases">
        <authorList>
            <person name="McCartney M.A."/>
            <person name="Auch B."/>
            <person name="Kono T."/>
            <person name="Mallez S."/>
            <person name="Becker A."/>
            <person name="Gohl D.M."/>
            <person name="Silverstein K.A.T."/>
            <person name="Koren S."/>
            <person name="Bechman K.B."/>
            <person name="Herman A."/>
            <person name="Abrahante J.E."/>
            <person name="Garbe J."/>
        </authorList>
    </citation>
    <scope>NUCLEOTIDE SEQUENCE</scope>
    <source>
        <strain evidence="12">Duluth1</strain>
        <tissue evidence="12">Whole animal</tissue>
    </source>
</reference>
<dbReference type="Gene3D" id="1.20.1070.10">
    <property type="entry name" value="Rhodopsin 7-helix transmembrane proteins"/>
    <property type="match status" value="1"/>
</dbReference>
<feature type="transmembrane region" description="Helical" evidence="10">
    <location>
        <begin position="121"/>
        <end position="140"/>
    </location>
</feature>
<keyword evidence="7" id="KW-0675">Receptor</keyword>
<feature type="transmembrane region" description="Helical" evidence="10">
    <location>
        <begin position="79"/>
        <end position="100"/>
    </location>
</feature>
<dbReference type="CDD" id="cd00637">
    <property type="entry name" value="7tm_classA_rhodopsin-like"/>
    <property type="match status" value="1"/>
</dbReference>
<dbReference type="PRINTS" id="PR00237">
    <property type="entry name" value="GPCRRHODOPSN"/>
</dbReference>
<proteinExistence type="predicted"/>
<dbReference type="GO" id="GO:0004930">
    <property type="term" value="F:G protein-coupled receptor activity"/>
    <property type="evidence" value="ECO:0007669"/>
    <property type="project" value="UniProtKB-KW"/>
</dbReference>
<feature type="domain" description="G-protein coupled receptors family 1 profile" evidence="11">
    <location>
        <begin position="22"/>
        <end position="301"/>
    </location>
</feature>
<feature type="transmembrane region" description="Helical" evidence="10">
    <location>
        <begin position="243"/>
        <end position="263"/>
    </location>
</feature>
<evidence type="ECO:0000313" key="12">
    <source>
        <dbReference type="EMBL" id="KAH3872184.1"/>
    </source>
</evidence>
<evidence type="ECO:0000256" key="3">
    <source>
        <dbReference type="ARBA" id="ARBA00022692"/>
    </source>
</evidence>
<keyword evidence="4 10" id="KW-1133">Transmembrane helix</keyword>
<evidence type="ECO:0000256" key="10">
    <source>
        <dbReference type="SAM" id="Phobius"/>
    </source>
</evidence>
<sequence>MDIEKYVVVTLQVIVFVLACIGNTIVIIVTCKYLRFSVLTHRFIVNLAIADMFTGVTALSQVVYVLVPEIENNVYVCLLRYQVVLCMTLTSQLTVAFTILDRYLAICFPHRYASIMNGRRANVLITISWAYPVVLGVLPFCGLNSWESSKRCTFQEVTSPWQLLTMTLTLWSFTIIIVFMYALIIRRACLLYRQIKPLPSTPPKISLVLPEVARSSTEHCQRQVSVQSSSADRREKTLHTLRGAKSLAAITFMFSVCWLPHTYFQFRTYLDPAYVHSTEWGAANWLVFLGMSNSIMNPFIYAWQRRDFNTACRRLFARGVQIE</sequence>
<accession>A0A9D4MAH9</accession>
<feature type="transmembrane region" description="Helical" evidence="10">
    <location>
        <begin position="160"/>
        <end position="184"/>
    </location>
</feature>
<evidence type="ECO:0000256" key="6">
    <source>
        <dbReference type="ARBA" id="ARBA00023136"/>
    </source>
</evidence>
<dbReference type="PROSITE" id="PS50262">
    <property type="entry name" value="G_PROTEIN_RECEP_F1_2"/>
    <property type="match status" value="1"/>
</dbReference>
<reference evidence="12" key="1">
    <citation type="journal article" date="2019" name="bioRxiv">
        <title>The Genome of the Zebra Mussel, Dreissena polymorpha: A Resource for Invasive Species Research.</title>
        <authorList>
            <person name="McCartney M.A."/>
            <person name="Auch B."/>
            <person name="Kono T."/>
            <person name="Mallez S."/>
            <person name="Zhang Y."/>
            <person name="Obille A."/>
            <person name="Becker A."/>
            <person name="Abrahante J.E."/>
            <person name="Garbe J."/>
            <person name="Badalamenti J.P."/>
            <person name="Herman A."/>
            <person name="Mangelson H."/>
            <person name="Liachko I."/>
            <person name="Sullivan S."/>
            <person name="Sone E.D."/>
            <person name="Koren S."/>
            <person name="Silverstein K.A.T."/>
            <person name="Beckman K.B."/>
            <person name="Gohl D.M."/>
        </authorList>
    </citation>
    <scope>NUCLEOTIDE SEQUENCE</scope>
    <source>
        <strain evidence="12">Duluth1</strain>
        <tissue evidence="12">Whole animal</tissue>
    </source>
</reference>
<evidence type="ECO:0000256" key="2">
    <source>
        <dbReference type="ARBA" id="ARBA00022475"/>
    </source>
</evidence>
<dbReference type="EMBL" id="JAIWYP010000002">
    <property type="protein sequence ID" value="KAH3872184.1"/>
    <property type="molecule type" value="Genomic_DNA"/>
</dbReference>
<keyword evidence="8" id="KW-0325">Glycoprotein</keyword>
<feature type="transmembrane region" description="Helical" evidence="10">
    <location>
        <begin position="6"/>
        <end position="31"/>
    </location>
</feature>